<keyword evidence="3 5" id="KW-0371">Homeobox</keyword>
<dbReference type="InterPro" id="IPR001356">
    <property type="entry name" value="HD"/>
</dbReference>
<keyword evidence="2 5" id="KW-0238">DNA-binding</keyword>
<dbReference type="Pfam" id="PF00046">
    <property type="entry name" value="Homeodomain"/>
    <property type="match status" value="1"/>
</dbReference>
<evidence type="ECO:0000256" key="7">
    <source>
        <dbReference type="SAM" id="MobiDB-lite"/>
    </source>
</evidence>
<accession>A0A2C9JZE8</accession>
<evidence type="ECO:0000313" key="10">
    <source>
        <dbReference type="Proteomes" id="UP000076420"/>
    </source>
</evidence>
<dbReference type="InterPro" id="IPR050453">
    <property type="entry name" value="LIM_Homeobox_TF"/>
</dbReference>
<feature type="DNA-binding region" description="Homeobox" evidence="5">
    <location>
        <begin position="16"/>
        <end position="75"/>
    </location>
</feature>
<dbReference type="PROSITE" id="PS50071">
    <property type="entry name" value="HOMEOBOX_2"/>
    <property type="match status" value="1"/>
</dbReference>
<dbReference type="VEuPathDB" id="VectorBase:BGLB010522"/>
<dbReference type="STRING" id="6526.A0A2C9JZE8"/>
<feature type="compositionally biased region" description="Polar residues" evidence="7">
    <location>
        <begin position="132"/>
        <end position="141"/>
    </location>
</feature>
<evidence type="ECO:0000256" key="4">
    <source>
        <dbReference type="ARBA" id="ARBA00023242"/>
    </source>
</evidence>
<feature type="compositionally biased region" description="Low complexity" evidence="7">
    <location>
        <begin position="76"/>
        <end position="87"/>
    </location>
</feature>
<feature type="region of interest" description="Disordered" evidence="7">
    <location>
        <begin position="71"/>
        <end position="93"/>
    </location>
</feature>
<evidence type="ECO:0000256" key="6">
    <source>
        <dbReference type="RuleBase" id="RU000682"/>
    </source>
</evidence>
<evidence type="ECO:0000256" key="5">
    <source>
        <dbReference type="PROSITE-ProRule" id="PRU00108"/>
    </source>
</evidence>
<organism evidence="9 10">
    <name type="scientific">Biomphalaria glabrata</name>
    <name type="common">Bloodfluke planorb</name>
    <name type="synonym">Freshwater snail</name>
    <dbReference type="NCBI Taxonomy" id="6526"/>
    <lineage>
        <taxon>Eukaryota</taxon>
        <taxon>Metazoa</taxon>
        <taxon>Spiralia</taxon>
        <taxon>Lophotrochozoa</taxon>
        <taxon>Mollusca</taxon>
        <taxon>Gastropoda</taxon>
        <taxon>Heterobranchia</taxon>
        <taxon>Euthyneura</taxon>
        <taxon>Panpulmonata</taxon>
        <taxon>Hygrophila</taxon>
        <taxon>Lymnaeoidea</taxon>
        <taxon>Planorbidae</taxon>
        <taxon>Biomphalaria</taxon>
    </lineage>
</organism>
<sequence>MVNGDNSDGQQPPKKAKRNRTSYTETQIKFLQDRFLRDSNPDGGELEKIAKHIGLKKRVVQVWFQNNRARLKKSANNNKGSNQENKNPSTKETSDVVSVLASYSHPVLFLFKLQRTFDTRQAKQSEGEEESPQFSDLSTPVLTAAGDSSTEDLPASSYHDFSSLGCPGGSGTRHIPLLSALKSTVMGAGLDKFTDSLALRGETQDPPQSSGRLFHDGALSRPLHHSESAFSSSHLGLYAGFYNSNIYHSRESLLGDPAVGAEGFLRHRDPQNMSYLGANQNSMFGHDPTSGPLRGQDSPQFPQLFNYLSGYGRSSCPSPPLPRSQGLIRFGLYVLATGHIRFGLYVLATGHIRFDLYMLATGHIRFGLSALPTAHIRFDLNVLANEHGDSTRSQ</sequence>
<keyword evidence="4 5" id="KW-0539">Nucleus</keyword>
<proteinExistence type="predicted"/>
<dbReference type="EnsemblMetazoa" id="BGLB010522-RB">
    <property type="protein sequence ID" value="BGLB010522-PB"/>
    <property type="gene ID" value="BGLB010522"/>
</dbReference>
<dbReference type="PROSITE" id="PS00027">
    <property type="entry name" value="HOMEOBOX_1"/>
    <property type="match status" value="1"/>
</dbReference>
<dbReference type="VEuPathDB" id="VectorBase:BGLAX_052121"/>
<dbReference type="SMART" id="SM00389">
    <property type="entry name" value="HOX"/>
    <property type="match status" value="1"/>
</dbReference>
<dbReference type="Gene3D" id="1.10.10.60">
    <property type="entry name" value="Homeodomain-like"/>
    <property type="match status" value="1"/>
</dbReference>
<evidence type="ECO:0000256" key="1">
    <source>
        <dbReference type="ARBA" id="ARBA00004123"/>
    </source>
</evidence>
<dbReference type="Proteomes" id="UP000076420">
    <property type="component" value="Unassembled WGS sequence"/>
</dbReference>
<protein>
    <recommendedName>
        <fullName evidence="8">Homeobox domain-containing protein</fullName>
    </recommendedName>
</protein>
<reference evidence="9" key="1">
    <citation type="submission" date="2020-05" db="UniProtKB">
        <authorList>
            <consortium name="EnsemblMetazoa"/>
        </authorList>
    </citation>
    <scope>IDENTIFICATION</scope>
    <source>
        <strain evidence="9">BB02</strain>
    </source>
</reference>
<feature type="region of interest" description="Disordered" evidence="7">
    <location>
        <begin position="121"/>
        <end position="153"/>
    </location>
</feature>
<name>A0A2C9JZE8_BIOGL</name>
<dbReference type="SUPFAM" id="SSF46689">
    <property type="entry name" value="Homeodomain-like"/>
    <property type="match status" value="1"/>
</dbReference>
<evidence type="ECO:0000313" key="9">
    <source>
        <dbReference type="EnsemblMetazoa" id="BGLB010522-PB"/>
    </source>
</evidence>
<feature type="compositionally biased region" description="Polar residues" evidence="7">
    <location>
        <begin position="1"/>
        <end position="10"/>
    </location>
</feature>
<dbReference type="InterPro" id="IPR017970">
    <property type="entry name" value="Homeobox_CS"/>
</dbReference>
<dbReference type="GO" id="GO:0000977">
    <property type="term" value="F:RNA polymerase II transcription regulatory region sequence-specific DNA binding"/>
    <property type="evidence" value="ECO:0007669"/>
    <property type="project" value="TreeGrafter"/>
</dbReference>
<dbReference type="InterPro" id="IPR009057">
    <property type="entry name" value="Homeodomain-like_sf"/>
</dbReference>
<dbReference type="GO" id="GO:0000981">
    <property type="term" value="F:DNA-binding transcription factor activity, RNA polymerase II-specific"/>
    <property type="evidence" value="ECO:0007669"/>
    <property type="project" value="InterPro"/>
</dbReference>
<feature type="domain" description="Homeobox" evidence="8">
    <location>
        <begin position="14"/>
        <end position="74"/>
    </location>
</feature>
<dbReference type="KEGG" id="bgt:106074027"/>
<dbReference type="AlphaFoldDB" id="A0A2C9JZE8"/>
<evidence type="ECO:0000259" key="8">
    <source>
        <dbReference type="PROSITE" id="PS50071"/>
    </source>
</evidence>
<dbReference type="PANTHER" id="PTHR24208:SF127">
    <property type="entry name" value="LIM_HOMEOBOX PROTEIN AWH"/>
    <property type="match status" value="1"/>
</dbReference>
<feature type="region of interest" description="Disordered" evidence="7">
    <location>
        <begin position="1"/>
        <end position="25"/>
    </location>
</feature>
<dbReference type="OrthoDB" id="10068367at2759"/>
<comment type="subcellular location">
    <subcellularLocation>
        <location evidence="1 5 6">Nucleus</location>
    </subcellularLocation>
</comment>
<dbReference type="GO" id="GO:0005634">
    <property type="term" value="C:nucleus"/>
    <property type="evidence" value="ECO:0007669"/>
    <property type="project" value="UniProtKB-SubCell"/>
</dbReference>
<gene>
    <name evidence="9" type="primary">106074027</name>
</gene>
<evidence type="ECO:0000256" key="2">
    <source>
        <dbReference type="ARBA" id="ARBA00023125"/>
    </source>
</evidence>
<evidence type="ECO:0000256" key="3">
    <source>
        <dbReference type="ARBA" id="ARBA00023155"/>
    </source>
</evidence>
<dbReference type="GO" id="GO:0030182">
    <property type="term" value="P:neuron differentiation"/>
    <property type="evidence" value="ECO:0007669"/>
    <property type="project" value="TreeGrafter"/>
</dbReference>
<dbReference type="CDD" id="cd00086">
    <property type="entry name" value="homeodomain"/>
    <property type="match status" value="1"/>
</dbReference>
<dbReference type="PANTHER" id="PTHR24208">
    <property type="entry name" value="LIM/HOMEOBOX PROTEIN LHX"/>
    <property type="match status" value="1"/>
</dbReference>